<feature type="transmembrane region" description="Helical" evidence="6">
    <location>
        <begin position="256"/>
        <end position="278"/>
    </location>
</feature>
<evidence type="ECO:0000256" key="3">
    <source>
        <dbReference type="ARBA" id="ARBA00022692"/>
    </source>
</evidence>
<organism evidence="7 8">
    <name type="scientific">Sulfurifustis variabilis</name>
    <dbReference type="NCBI Taxonomy" id="1675686"/>
    <lineage>
        <taxon>Bacteria</taxon>
        <taxon>Pseudomonadati</taxon>
        <taxon>Pseudomonadota</taxon>
        <taxon>Gammaproteobacteria</taxon>
        <taxon>Acidiferrobacterales</taxon>
        <taxon>Acidiferrobacteraceae</taxon>
        <taxon>Sulfurifustis</taxon>
    </lineage>
</organism>
<dbReference type="PANTHER" id="PTHR30213:SF0">
    <property type="entry name" value="UPF0761 MEMBRANE PROTEIN YIHY"/>
    <property type="match status" value="1"/>
</dbReference>
<dbReference type="EMBL" id="AP014936">
    <property type="protein sequence ID" value="BAU47507.1"/>
    <property type="molecule type" value="Genomic_DNA"/>
</dbReference>
<dbReference type="AlphaFoldDB" id="A0A1B4VD86"/>
<evidence type="ECO:0000313" key="7">
    <source>
        <dbReference type="EMBL" id="BAU47507.1"/>
    </source>
</evidence>
<evidence type="ECO:0000256" key="1">
    <source>
        <dbReference type="ARBA" id="ARBA00004651"/>
    </source>
</evidence>
<dbReference type="RefSeq" id="WP_096459420.1">
    <property type="nucleotide sequence ID" value="NZ_AP014936.1"/>
</dbReference>
<proteinExistence type="predicted"/>
<comment type="subcellular location">
    <subcellularLocation>
        <location evidence="1">Cell membrane</location>
        <topology evidence="1">Multi-pass membrane protein</topology>
    </subcellularLocation>
</comment>
<evidence type="ECO:0000256" key="2">
    <source>
        <dbReference type="ARBA" id="ARBA00022475"/>
    </source>
</evidence>
<dbReference type="Pfam" id="PF03631">
    <property type="entry name" value="Virul_fac_BrkB"/>
    <property type="match status" value="1"/>
</dbReference>
<protein>
    <submittedName>
        <fullName evidence="7">Ribonuclease</fullName>
    </submittedName>
</protein>
<keyword evidence="2" id="KW-1003">Cell membrane</keyword>
<keyword evidence="4 6" id="KW-1133">Transmembrane helix</keyword>
<keyword evidence="5 6" id="KW-0472">Membrane</keyword>
<dbReference type="Proteomes" id="UP000218899">
    <property type="component" value="Chromosome"/>
</dbReference>
<dbReference type="GO" id="GO:0005886">
    <property type="term" value="C:plasma membrane"/>
    <property type="evidence" value="ECO:0007669"/>
    <property type="project" value="UniProtKB-SubCell"/>
</dbReference>
<feature type="transmembrane region" description="Helical" evidence="6">
    <location>
        <begin position="39"/>
        <end position="69"/>
    </location>
</feature>
<dbReference type="PIRSF" id="PIRSF035875">
    <property type="entry name" value="RNase_BN"/>
    <property type="match status" value="1"/>
</dbReference>
<evidence type="ECO:0000256" key="5">
    <source>
        <dbReference type="ARBA" id="ARBA00023136"/>
    </source>
</evidence>
<dbReference type="PANTHER" id="PTHR30213">
    <property type="entry name" value="INNER MEMBRANE PROTEIN YHJD"/>
    <property type="match status" value="1"/>
</dbReference>
<dbReference type="NCBIfam" id="TIGR00765">
    <property type="entry name" value="yihY_not_rbn"/>
    <property type="match status" value="1"/>
</dbReference>
<gene>
    <name evidence="7" type="ORF">SVA_0928</name>
</gene>
<evidence type="ECO:0000313" key="8">
    <source>
        <dbReference type="Proteomes" id="UP000218899"/>
    </source>
</evidence>
<keyword evidence="8" id="KW-1185">Reference proteome</keyword>
<sequence length="297" mass="31832">MTTTFTKSRYGRRASDRPLRGGWKGIFYRLGRALYEDTLITYASSAAFFAFLTLFPALAATLSLTGLVFSSALVESSLSGVRGLMPEAVVGLLRAQIDSIVSFSRPGLGFTLLMSLLFTFWSASQGMKALMHGLNAAYGAHEWRSALRLNSVALALGMGAVLFAMAALAVIAALPPVLAVLGPGAQAFRFLRWPLLAVAAFGALAVLYRYGPAYHAPRWRFVTIGAGIATTVWILASVGFSLYVSSASAYNAVYGALGTIVLLLLWFYLGAWIVLVGAEFNAALEHRHALYPGDESD</sequence>
<reference evidence="7 8" key="1">
    <citation type="submission" date="2015-08" db="EMBL/GenBank/DDBJ databases">
        <title>Complete genome sequence of Sulfurifustis variabilis.</title>
        <authorList>
            <person name="Miura A."/>
            <person name="Kojima H."/>
            <person name="Fukui M."/>
        </authorList>
    </citation>
    <scope>NUCLEOTIDE SEQUENCE [LARGE SCALE GENOMIC DNA]</scope>
    <source>
        <strain evidence="8">skN76</strain>
    </source>
</reference>
<feature type="transmembrane region" description="Helical" evidence="6">
    <location>
        <begin position="190"/>
        <end position="210"/>
    </location>
</feature>
<feature type="transmembrane region" description="Helical" evidence="6">
    <location>
        <begin position="152"/>
        <end position="178"/>
    </location>
</feature>
<feature type="transmembrane region" description="Helical" evidence="6">
    <location>
        <begin position="222"/>
        <end position="244"/>
    </location>
</feature>
<accession>A0A1B4VD86</accession>
<keyword evidence="3 6" id="KW-0812">Transmembrane</keyword>
<evidence type="ECO:0000256" key="6">
    <source>
        <dbReference type="SAM" id="Phobius"/>
    </source>
</evidence>
<evidence type="ECO:0000256" key="4">
    <source>
        <dbReference type="ARBA" id="ARBA00022989"/>
    </source>
</evidence>
<feature type="transmembrane region" description="Helical" evidence="6">
    <location>
        <begin position="108"/>
        <end position="131"/>
    </location>
</feature>
<dbReference type="InterPro" id="IPR017039">
    <property type="entry name" value="Virul_fac_BrkB"/>
</dbReference>
<dbReference type="OrthoDB" id="9808671at2"/>
<dbReference type="KEGG" id="sva:SVA_0928"/>
<name>A0A1B4VD86_9GAMM</name>